<dbReference type="Pfam" id="PF05048">
    <property type="entry name" value="NosD"/>
    <property type="match status" value="1"/>
</dbReference>
<proteinExistence type="predicted"/>
<reference evidence="4" key="1">
    <citation type="submission" date="2016-10" db="EMBL/GenBank/DDBJ databases">
        <authorList>
            <person name="Varghese N."/>
            <person name="Submissions S."/>
        </authorList>
    </citation>
    <scope>NUCLEOTIDE SEQUENCE [LARGE SCALE GENOMIC DNA]</scope>
    <source>
        <strain evidence="4">DSM 45079</strain>
    </source>
</reference>
<feature type="compositionally biased region" description="Basic and acidic residues" evidence="1">
    <location>
        <begin position="38"/>
        <end position="48"/>
    </location>
</feature>
<dbReference type="InterPro" id="IPR012334">
    <property type="entry name" value="Pectin_lyas_fold"/>
</dbReference>
<feature type="domain" description="PDZ" evidence="2">
    <location>
        <begin position="714"/>
        <end position="797"/>
    </location>
</feature>
<dbReference type="SUPFAM" id="SSF51126">
    <property type="entry name" value="Pectin lyase-like"/>
    <property type="match status" value="1"/>
</dbReference>
<dbReference type="Gene3D" id="2.30.42.10">
    <property type="match status" value="1"/>
</dbReference>
<evidence type="ECO:0000256" key="1">
    <source>
        <dbReference type="SAM" id="MobiDB-lite"/>
    </source>
</evidence>
<dbReference type="EMBL" id="LT629791">
    <property type="protein sequence ID" value="SDU76727.1"/>
    <property type="molecule type" value="Genomic_DNA"/>
</dbReference>
<evidence type="ECO:0000259" key="2">
    <source>
        <dbReference type="SMART" id="SM00228"/>
    </source>
</evidence>
<dbReference type="PANTHER" id="PTHR36453">
    <property type="entry name" value="SECRETED PROTEIN-RELATED"/>
    <property type="match status" value="1"/>
</dbReference>
<dbReference type="InterPro" id="IPR036034">
    <property type="entry name" value="PDZ_sf"/>
</dbReference>
<sequence length="932" mass="100866">MAGASLLAGLVGGPAATQPAVSAPDSGPQRLLHVAPDGQDRGPGNERHPYRTLEHAQQQARGWLSRGLTVNVVLHEGVYRLTETLRFDARDSGRDGAPVRWTSAPGADVTVTGATELAEPWTPFRDGIYVAEVGTGRDFDQLYVNGERQVLARYPNIDPGQPVLDGYAADALSPQRVATWSDPTTGYVRALHCNDWGGNSFRIDGVNADHTLQLTWVGDNNRSNCMHGSKRVVENIFEELDAPSEWFYDAQTGELYFYPPAGLDVSTATVEGAGLDELITVTGAGAAEPAGHLSFEGITFTGTHRTLFNSEYEPLLLGDWAIVRKAAVRLKNAVDVSVLNSTFSQVGGNAIFVDGYNSGHRIAGNRFEHSGASDVAVVGCTCSVRNPRHWNGLSDPGTDVPITDLAPGPKTEDYPRDVRIEGNVMTDMGVFEKQTSGVQISMSEGIEVIGNTVHHGPRAGINVNDGTWGGHLIADNDIFDMVRETGDHGPFNSWGRDRYWSLRADDATKKQYALLDAQQPTVIRHNRIWHDSEWAIDLDDGSSNYIIENNIMLNAGFKLREGYRRVVRNNIVLGGSGHFHVSYPDNDDQIVTNILAGADPYQFIQSDPGASKTVYDRNVFWNDGNAVADIDAAWLARGLDVDSVIADPQFAAGNPWEDPAMRDFRVSEASPAIDRGFANFSMDFGVPGAPQPPPIAWRLPPPGVIGTVDAQPEPFLGATATGIHSEALKSSVGLGDRNGLYLSVVPADSPAHAAGLRSGDVIRTVAGVEVGDRSTFWRTWLTRAPGQPVALGVWRNQAMTSMSAQRPADVEIVNDTAGVTYTGGGWDWKNAARGGAGSSHDDLWATQTNGESFELSWNGTGLDLISQINSDEGDIDIYLDGQFLQTISAHNDTRVYQQTILDIRDLPAGEHTLRGVKTNGDYMIVDGFRLFG</sequence>
<gene>
    <name evidence="3" type="ORF">SAMN04488563_5296</name>
</gene>
<evidence type="ECO:0000313" key="3">
    <source>
        <dbReference type="EMBL" id="SDU76727.1"/>
    </source>
</evidence>
<accession>A0A1H2L6N4</accession>
<feature type="region of interest" description="Disordered" evidence="1">
    <location>
        <begin position="393"/>
        <end position="413"/>
    </location>
</feature>
<protein>
    <submittedName>
        <fullName evidence="3">Right handed beta helix region</fullName>
    </submittedName>
</protein>
<dbReference type="SMART" id="SM00228">
    <property type="entry name" value="PDZ"/>
    <property type="match status" value="1"/>
</dbReference>
<dbReference type="SMART" id="SM00710">
    <property type="entry name" value="PbH1"/>
    <property type="match status" value="5"/>
</dbReference>
<dbReference type="SUPFAM" id="SSF50156">
    <property type="entry name" value="PDZ domain-like"/>
    <property type="match status" value="1"/>
</dbReference>
<dbReference type="InterPro" id="IPR011050">
    <property type="entry name" value="Pectin_lyase_fold/virulence"/>
</dbReference>
<name>A0A1H2L6N4_9ACTN</name>
<evidence type="ECO:0000313" key="4">
    <source>
        <dbReference type="Proteomes" id="UP000182977"/>
    </source>
</evidence>
<dbReference type="AlphaFoldDB" id="A0A1H2L6N4"/>
<organism evidence="3 4">
    <name type="scientific">Jiangella alkaliphila</name>
    <dbReference type="NCBI Taxonomy" id="419479"/>
    <lineage>
        <taxon>Bacteria</taxon>
        <taxon>Bacillati</taxon>
        <taxon>Actinomycetota</taxon>
        <taxon>Actinomycetes</taxon>
        <taxon>Jiangellales</taxon>
        <taxon>Jiangellaceae</taxon>
        <taxon>Jiangella</taxon>
    </lineage>
</organism>
<dbReference type="Pfam" id="PF13180">
    <property type="entry name" value="PDZ_2"/>
    <property type="match status" value="1"/>
</dbReference>
<dbReference type="RefSeq" id="WP_160312839.1">
    <property type="nucleotide sequence ID" value="NZ_LBMC01000066.1"/>
</dbReference>
<dbReference type="InterPro" id="IPR007742">
    <property type="entry name" value="NosD_dom"/>
</dbReference>
<dbReference type="Gene3D" id="2.60.120.260">
    <property type="entry name" value="Galactose-binding domain-like"/>
    <property type="match status" value="1"/>
</dbReference>
<dbReference type="PANTHER" id="PTHR36453:SF1">
    <property type="entry name" value="RIGHT HANDED BETA HELIX DOMAIN-CONTAINING PROTEIN"/>
    <property type="match status" value="1"/>
</dbReference>
<dbReference type="Proteomes" id="UP000182977">
    <property type="component" value="Chromosome I"/>
</dbReference>
<dbReference type="InterPro" id="IPR001478">
    <property type="entry name" value="PDZ"/>
</dbReference>
<keyword evidence="4" id="KW-1185">Reference proteome</keyword>
<dbReference type="Gene3D" id="2.160.20.10">
    <property type="entry name" value="Single-stranded right-handed beta-helix, Pectin lyase-like"/>
    <property type="match status" value="2"/>
</dbReference>
<dbReference type="InterPro" id="IPR006626">
    <property type="entry name" value="PbH1"/>
</dbReference>
<dbReference type="OrthoDB" id="9808066at2"/>
<dbReference type="STRING" id="419479.SAMN04488563_5296"/>
<feature type="region of interest" description="Disordered" evidence="1">
    <location>
        <begin position="17"/>
        <end position="48"/>
    </location>
</feature>